<evidence type="ECO:0000313" key="1">
    <source>
        <dbReference type="EMBL" id="RAV19478.1"/>
    </source>
</evidence>
<accession>A0A329MIT4</accession>
<dbReference type="AlphaFoldDB" id="A0A329MIT4"/>
<dbReference type="RefSeq" id="WP_113032839.1">
    <property type="nucleotide sequence ID" value="NZ_QMFB01000012.1"/>
</dbReference>
<comment type="caution">
    <text evidence="1">The sequence shown here is derived from an EMBL/GenBank/DDBJ whole genome shotgun (WGS) entry which is preliminary data.</text>
</comment>
<organism evidence="1 2">
    <name type="scientific">Paenibacillus contaminans</name>
    <dbReference type="NCBI Taxonomy" id="450362"/>
    <lineage>
        <taxon>Bacteria</taxon>
        <taxon>Bacillati</taxon>
        <taxon>Bacillota</taxon>
        <taxon>Bacilli</taxon>
        <taxon>Bacillales</taxon>
        <taxon>Paenibacillaceae</taxon>
        <taxon>Paenibacillus</taxon>
    </lineage>
</organism>
<protein>
    <recommendedName>
        <fullName evidence="3">Nitrile hydratase subunit beta</fullName>
    </recommendedName>
</protein>
<dbReference type="Proteomes" id="UP000250369">
    <property type="component" value="Unassembled WGS sequence"/>
</dbReference>
<gene>
    <name evidence="1" type="ORF">DQG23_21040</name>
</gene>
<proteinExistence type="predicted"/>
<keyword evidence="2" id="KW-1185">Reference proteome</keyword>
<reference evidence="1 2" key="1">
    <citation type="journal article" date="2009" name="Int. J. Syst. Evol. Microbiol.">
        <title>Paenibacillus contaminans sp. nov., isolated from a contaminated laboratory plate.</title>
        <authorList>
            <person name="Chou J.H."/>
            <person name="Lee J.H."/>
            <person name="Lin M.C."/>
            <person name="Chang P.S."/>
            <person name="Arun A.B."/>
            <person name="Young C.C."/>
            <person name="Chen W.M."/>
        </authorList>
    </citation>
    <scope>NUCLEOTIDE SEQUENCE [LARGE SCALE GENOMIC DNA]</scope>
    <source>
        <strain evidence="1 2">CKOBP-6</strain>
    </source>
</reference>
<dbReference type="EMBL" id="QMFB01000012">
    <property type="protein sequence ID" value="RAV19478.1"/>
    <property type="molecule type" value="Genomic_DNA"/>
</dbReference>
<dbReference type="OrthoDB" id="2991654at2"/>
<evidence type="ECO:0000313" key="2">
    <source>
        <dbReference type="Proteomes" id="UP000250369"/>
    </source>
</evidence>
<evidence type="ECO:0008006" key="3">
    <source>
        <dbReference type="Google" id="ProtNLM"/>
    </source>
</evidence>
<sequence length="68" mass="7908">MNRIFNHLEQVDLIGKLADMKEQHYRQTVLISALLELLIEKGQLTHSELENKLVQLDAINPDPIYPKQ</sequence>
<name>A0A329MIT4_9BACL</name>